<dbReference type="RefSeq" id="WP_307160397.1">
    <property type="nucleotide sequence ID" value="NZ_JAUSWH010000028.1"/>
</dbReference>
<dbReference type="Pfam" id="PF12835">
    <property type="entry name" value="Integrase_1"/>
    <property type="match status" value="1"/>
</dbReference>
<dbReference type="InterPro" id="IPR011010">
    <property type="entry name" value="DNA_brk_join_enz"/>
</dbReference>
<dbReference type="Gene3D" id="1.10.443.10">
    <property type="entry name" value="Intergrase catalytic core"/>
    <property type="match status" value="1"/>
</dbReference>
<reference evidence="4 5" key="1">
    <citation type="submission" date="2023-07" db="EMBL/GenBank/DDBJ databases">
        <title>Genomic Encyclopedia of Type Strains, Phase IV (KMG-IV): sequencing the most valuable type-strain genomes for metagenomic binning, comparative biology and taxonomic classification.</title>
        <authorList>
            <person name="Goeker M."/>
        </authorList>
    </citation>
    <scope>NUCLEOTIDE SEQUENCE [LARGE SCALE GENOMIC DNA]</scope>
    <source>
        <strain evidence="4 5">DSM 100301</strain>
    </source>
</reference>
<sequence length="299" mass="33478">MNSYEMSIRLLTAHNPDGSNATQDNRHRGLVAMGEELHSLGYKLKHARNLKPHHVNALVNHWKATRITDATIRNRLGWLRWTADHVGKPGLIPKDNSAFGLEERTPYKGTKARRLDAATLARVRDPGIRLALQLQAAFGLRREEALKFRPSIGDRGDHIALKASWCKGGRAREIRITHPRQREILDAVARLAGNGSLIPTGRTYRQHLQTYKAQTRAAGLGQAHGLRHAYAQWRYKVLTGWPCPAAGGPPAEAMNATNRHFDSLARMQISNELGHSRIDVTDTYLGRRWATGHYQKATG</sequence>
<proteinExistence type="predicted"/>
<dbReference type="SUPFAM" id="SSF56349">
    <property type="entry name" value="DNA breaking-rejoining enzymes"/>
    <property type="match status" value="1"/>
</dbReference>
<dbReference type="Pfam" id="PF12834">
    <property type="entry name" value="Phage_int_SAM_2"/>
    <property type="match status" value="1"/>
</dbReference>
<dbReference type="Proteomes" id="UP001235269">
    <property type="component" value="Unassembled WGS sequence"/>
</dbReference>
<feature type="domain" description="Integrase catalytic" evidence="3">
    <location>
        <begin position="113"/>
        <end position="232"/>
    </location>
</feature>
<organism evidence="4 5">
    <name type="scientific">Rhizobium paknamense</name>
    <dbReference type="NCBI Taxonomy" id="1206817"/>
    <lineage>
        <taxon>Bacteria</taxon>
        <taxon>Pseudomonadati</taxon>
        <taxon>Pseudomonadota</taxon>
        <taxon>Alphaproteobacteria</taxon>
        <taxon>Hyphomicrobiales</taxon>
        <taxon>Rhizobiaceae</taxon>
        <taxon>Rhizobium/Agrobacterium group</taxon>
        <taxon>Rhizobium</taxon>
    </lineage>
</organism>
<keyword evidence="5" id="KW-1185">Reference proteome</keyword>
<comment type="caution">
    <text evidence="4">The sequence shown here is derived from an EMBL/GenBank/DDBJ whole genome shotgun (WGS) entry which is preliminary data.</text>
</comment>
<dbReference type="InterPro" id="IPR024457">
    <property type="entry name" value="Putative_integrase_N"/>
</dbReference>
<name>A0ABU0IKY3_9HYPH</name>
<dbReference type="InterPro" id="IPR024456">
    <property type="entry name" value="Integrase_catalytic_putative"/>
</dbReference>
<evidence type="ECO:0008006" key="6">
    <source>
        <dbReference type="Google" id="ProtNLM"/>
    </source>
</evidence>
<feature type="domain" description="Putative integrase N-terminal" evidence="2">
    <location>
        <begin position="13"/>
        <end position="88"/>
    </location>
</feature>
<accession>A0ABU0IKY3</accession>
<evidence type="ECO:0000313" key="4">
    <source>
        <dbReference type="EMBL" id="MDQ0458302.1"/>
    </source>
</evidence>
<evidence type="ECO:0000259" key="3">
    <source>
        <dbReference type="Pfam" id="PF12835"/>
    </source>
</evidence>
<evidence type="ECO:0000259" key="2">
    <source>
        <dbReference type="Pfam" id="PF12834"/>
    </source>
</evidence>
<dbReference type="EMBL" id="JAUSWH010000028">
    <property type="protein sequence ID" value="MDQ0458302.1"/>
    <property type="molecule type" value="Genomic_DNA"/>
</dbReference>
<dbReference type="InterPro" id="IPR013762">
    <property type="entry name" value="Integrase-like_cat_sf"/>
</dbReference>
<protein>
    <recommendedName>
        <fullName evidence="6">Integrase</fullName>
    </recommendedName>
</protein>
<evidence type="ECO:0000256" key="1">
    <source>
        <dbReference type="ARBA" id="ARBA00023172"/>
    </source>
</evidence>
<keyword evidence="1" id="KW-0233">DNA recombination</keyword>
<evidence type="ECO:0000313" key="5">
    <source>
        <dbReference type="Proteomes" id="UP001235269"/>
    </source>
</evidence>
<gene>
    <name evidence="4" type="ORF">QO005_004662</name>
</gene>